<protein>
    <recommendedName>
        <fullName evidence="2">DNA-directed RNA polymerase</fullName>
        <ecNumber evidence="2">2.7.7.6</ecNumber>
    </recommendedName>
</protein>
<dbReference type="Pfam" id="PF00562">
    <property type="entry name" value="RNA_pol_Rpb2_6"/>
    <property type="match status" value="1"/>
</dbReference>
<dbReference type="GO" id="GO:0003899">
    <property type="term" value="F:DNA-directed RNA polymerase activity"/>
    <property type="evidence" value="ECO:0007669"/>
    <property type="project" value="UniProtKB-EC"/>
</dbReference>
<keyword evidence="3" id="KW-0240">DNA-directed RNA polymerase</keyword>
<accession>A0A9D4ZJZ8</accession>
<evidence type="ECO:0000313" key="15">
    <source>
        <dbReference type="Proteomes" id="UP000886520"/>
    </source>
</evidence>
<dbReference type="Pfam" id="PF04566">
    <property type="entry name" value="RNA_pol_Rpb2_4"/>
    <property type="match status" value="1"/>
</dbReference>
<evidence type="ECO:0000256" key="4">
    <source>
        <dbReference type="ARBA" id="ARBA00022679"/>
    </source>
</evidence>
<feature type="domain" description="RNA polymerase beta subunit protrusion" evidence="11">
    <location>
        <begin position="86"/>
        <end position="514"/>
    </location>
</feature>
<dbReference type="InterPro" id="IPR014724">
    <property type="entry name" value="RNA_pol_RPB2_OB-fold"/>
</dbReference>
<dbReference type="InterPro" id="IPR015712">
    <property type="entry name" value="DNA-dir_RNA_pol_su2"/>
</dbReference>
<organism evidence="14 15">
    <name type="scientific">Adiantum capillus-veneris</name>
    <name type="common">Maidenhair fern</name>
    <dbReference type="NCBI Taxonomy" id="13818"/>
    <lineage>
        <taxon>Eukaryota</taxon>
        <taxon>Viridiplantae</taxon>
        <taxon>Streptophyta</taxon>
        <taxon>Embryophyta</taxon>
        <taxon>Tracheophyta</taxon>
        <taxon>Polypodiopsida</taxon>
        <taxon>Polypodiidae</taxon>
        <taxon>Polypodiales</taxon>
        <taxon>Pteridineae</taxon>
        <taxon>Pteridaceae</taxon>
        <taxon>Vittarioideae</taxon>
        <taxon>Adiantum</taxon>
    </lineage>
</organism>
<dbReference type="InterPro" id="IPR007121">
    <property type="entry name" value="RNA_pol_bsu_CS"/>
</dbReference>
<comment type="caution">
    <text evidence="14">The sequence shown here is derived from an EMBL/GenBank/DDBJ whole genome shotgun (WGS) entry which is preliminary data.</text>
</comment>
<dbReference type="GO" id="GO:0003677">
    <property type="term" value="F:DNA binding"/>
    <property type="evidence" value="ECO:0007669"/>
    <property type="project" value="InterPro"/>
</dbReference>
<dbReference type="GO" id="GO:0032549">
    <property type="term" value="F:ribonucleoside binding"/>
    <property type="evidence" value="ECO:0007669"/>
    <property type="project" value="InterPro"/>
</dbReference>
<feature type="domain" description="RNA polymerase Rpb2" evidence="12">
    <location>
        <begin position="546"/>
        <end position="609"/>
    </location>
</feature>
<comment type="similarity">
    <text evidence="1 8">Belongs to the RNA polymerase beta chain family.</text>
</comment>
<keyword evidence="4" id="KW-0808">Transferase</keyword>
<proteinExistence type="inferred from homology"/>
<dbReference type="InterPro" id="IPR007120">
    <property type="entry name" value="DNA-dir_RNAP_su2_dom"/>
</dbReference>
<feature type="domain" description="RNA polymerase Rpb2" evidence="13">
    <location>
        <begin position="644"/>
        <end position="704"/>
    </location>
</feature>
<evidence type="ECO:0000256" key="2">
    <source>
        <dbReference type="ARBA" id="ARBA00012418"/>
    </source>
</evidence>
<dbReference type="GO" id="GO:0006351">
    <property type="term" value="P:DNA-templated transcription"/>
    <property type="evidence" value="ECO:0007669"/>
    <property type="project" value="InterPro"/>
</dbReference>
<comment type="catalytic activity">
    <reaction evidence="7">
        <text>RNA(n) + a ribonucleoside 5'-triphosphate = RNA(n+1) + diphosphate</text>
        <dbReference type="Rhea" id="RHEA:21248"/>
        <dbReference type="Rhea" id="RHEA-COMP:14527"/>
        <dbReference type="Rhea" id="RHEA-COMP:17342"/>
        <dbReference type="ChEBI" id="CHEBI:33019"/>
        <dbReference type="ChEBI" id="CHEBI:61557"/>
        <dbReference type="ChEBI" id="CHEBI:140395"/>
        <dbReference type="EC" id="2.7.7.6"/>
    </reaction>
</comment>
<dbReference type="SUPFAM" id="SSF64484">
    <property type="entry name" value="beta and beta-prime subunits of DNA dependent RNA-polymerase"/>
    <property type="match status" value="1"/>
</dbReference>
<keyword evidence="5" id="KW-0548">Nucleotidyltransferase</keyword>
<dbReference type="Pfam" id="PF04565">
    <property type="entry name" value="RNA_pol_Rpb2_3"/>
    <property type="match status" value="1"/>
</dbReference>
<dbReference type="Gene3D" id="2.40.50.150">
    <property type="match status" value="1"/>
</dbReference>
<feature type="domain" description="RNA polymerase Rpb2" evidence="10">
    <location>
        <begin position="338"/>
        <end position="475"/>
    </location>
</feature>
<evidence type="ECO:0000313" key="14">
    <source>
        <dbReference type="EMBL" id="KAI5076657.1"/>
    </source>
</evidence>
<keyword evidence="15" id="KW-1185">Reference proteome</keyword>
<dbReference type="InterPro" id="IPR007645">
    <property type="entry name" value="RNA_pol_Rpb2_3"/>
</dbReference>
<dbReference type="InterPro" id="IPR007644">
    <property type="entry name" value="RNA_pol_bsu_protrusion"/>
</dbReference>
<evidence type="ECO:0000256" key="5">
    <source>
        <dbReference type="ARBA" id="ARBA00022695"/>
    </source>
</evidence>
<dbReference type="Pfam" id="PF04563">
    <property type="entry name" value="RNA_pol_Rpb2_1"/>
    <property type="match status" value="1"/>
</dbReference>
<dbReference type="Gene3D" id="3.90.1100.10">
    <property type="match status" value="2"/>
</dbReference>
<feature type="domain" description="DNA-directed RNA polymerase subunit 2 hybrid-binding" evidence="9">
    <location>
        <begin position="779"/>
        <end position="1069"/>
    </location>
</feature>
<dbReference type="Gene3D" id="2.40.270.10">
    <property type="entry name" value="DNA-directed RNA polymerase, subunit 2, domain 6"/>
    <property type="match status" value="1"/>
</dbReference>
<dbReference type="GO" id="GO:0000428">
    <property type="term" value="C:DNA-directed RNA polymerase complex"/>
    <property type="evidence" value="ECO:0007669"/>
    <property type="project" value="UniProtKB-KW"/>
</dbReference>
<evidence type="ECO:0000259" key="13">
    <source>
        <dbReference type="Pfam" id="PF04566"/>
    </source>
</evidence>
<dbReference type="PANTHER" id="PTHR20856">
    <property type="entry name" value="DNA-DIRECTED RNA POLYMERASE I SUBUNIT 2"/>
    <property type="match status" value="1"/>
</dbReference>
<evidence type="ECO:0000259" key="11">
    <source>
        <dbReference type="Pfam" id="PF04563"/>
    </source>
</evidence>
<dbReference type="EC" id="2.7.7.6" evidence="2"/>
<gene>
    <name evidence="14" type="ORF">GOP47_0008722</name>
</gene>
<keyword evidence="6" id="KW-0804">Transcription</keyword>
<dbReference type="OrthoDB" id="10248617at2759"/>
<dbReference type="Proteomes" id="UP000886520">
    <property type="component" value="Chromosome 8"/>
</dbReference>
<dbReference type="InterPro" id="IPR007642">
    <property type="entry name" value="RNA_pol_Rpb2_2"/>
</dbReference>
<dbReference type="InterPro" id="IPR037034">
    <property type="entry name" value="RNA_pol_Rpb2_2_sf"/>
</dbReference>
<evidence type="ECO:0000256" key="3">
    <source>
        <dbReference type="ARBA" id="ARBA00022478"/>
    </source>
</evidence>
<evidence type="ECO:0000259" key="9">
    <source>
        <dbReference type="Pfam" id="PF00562"/>
    </source>
</evidence>
<evidence type="ECO:0000259" key="12">
    <source>
        <dbReference type="Pfam" id="PF04565"/>
    </source>
</evidence>
<evidence type="ECO:0000256" key="1">
    <source>
        <dbReference type="ARBA" id="ARBA00006835"/>
    </source>
</evidence>
<evidence type="ECO:0000256" key="7">
    <source>
        <dbReference type="ARBA" id="ARBA00048552"/>
    </source>
</evidence>
<dbReference type="PROSITE" id="PS01166">
    <property type="entry name" value="RNA_POL_BETA"/>
    <property type="match status" value="1"/>
</dbReference>
<evidence type="ECO:0000256" key="6">
    <source>
        <dbReference type="ARBA" id="ARBA00023163"/>
    </source>
</evidence>
<dbReference type="InterPro" id="IPR007646">
    <property type="entry name" value="RNA_pol_Rpb2_4"/>
</dbReference>
<dbReference type="AlphaFoldDB" id="A0A9D4ZJZ8"/>
<dbReference type="Gene3D" id="3.90.1110.10">
    <property type="entry name" value="RNA polymerase Rpb2, domain 2"/>
    <property type="match status" value="1"/>
</dbReference>
<dbReference type="Pfam" id="PF04561">
    <property type="entry name" value="RNA_pol_Rpb2_2"/>
    <property type="match status" value="1"/>
</dbReference>
<dbReference type="InterPro" id="IPR037033">
    <property type="entry name" value="DNA-dir_RNAP_su2_hyb_sf"/>
</dbReference>
<evidence type="ECO:0000256" key="8">
    <source>
        <dbReference type="RuleBase" id="RU000434"/>
    </source>
</evidence>
<name>A0A9D4ZJZ8_ADICA</name>
<evidence type="ECO:0000259" key="10">
    <source>
        <dbReference type="Pfam" id="PF04561"/>
    </source>
</evidence>
<reference evidence="14" key="1">
    <citation type="submission" date="2021-01" db="EMBL/GenBank/DDBJ databases">
        <title>Adiantum capillus-veneris genome.</title>
        <authorList>
            <person name="Fang Y."/>
            <person name="Liao Q."/>
        </authorList>
    </citation>
    <scope>NUCLEOTIDE SEQUENCE</scope>
    <source>
        <strain evidence="14">H3</strain>
        <tissue evidence="14">Leaf</tissue>
    </source>
</reference>
<sequence length="1080" mass="122556">MQDLTKLLHVMALIAKPPPMLSYWKGRRCFQTLGLLLYFQRLASSTMEDALGNDKLMEDVEDFLTDEEEKLFFDKACEFYFAHKSLISHHLDSYNHFLEKDIYRVFEDAPSITIKATHNKSSTQADVMLQSAKIGFGCVTMRKPEWTDQKGNICLLYPTEARLRKMNYSASIYADMNVKIVVTKIDEEDADGGSFYWKREKGKEERTCYTKIAEGEGKVFEKEETVKGAFVGKVPIMVMSDACHFSSLKKDGLIRKSHCLFDGGGYFIINGSEKVVISQEQIAHRMICTAMGKNRGLRCSYRSFTVGEPAYPTHTTTRIVFSNVKSRIPFLTVYFHGLKNAVPAIILFRALGVANDKELVERVCEDADDLEMRELLSYSLYHADKEMGTLVKLARENFSFDPGTRKVIAMQCLQKHIPPEASVQDVLDKYLFPHLKNADSQKVMLLSYMFHCLLACLLGRRKLDNINEFRNKRIELPGDLFKKKLKSFLHQFLKDLQKKLEKLCPHADTFMRQLQFCMDGSILTHGFQRALATGNWDAGRSGVVATLERRNPLYTLSHLRQIRIPVPPVFKQDGKSYINKYAIGRVCMVETPDNENCGVVHTLATGCDISSGSSPDPILDILSHLCTLDMTQIPSSSMKHLTKVFLNGEWVAVHDNPEYMVRHLRNIRQQSYLHKQVEIAANMCQKEIQLFCDSGRFLRPLILLQRNRSHINKKQLNEMSLSGRLVLYPGAMEAMGPEEEESCIVAENYKELQRARNEADGKNYTHCQLHPCFSFSLGSSLIPFFNHNGSYRVMLQAQKHGKQALGIYTSCMRARSDTTSHLLFYPQRPLAETKIVRLSNAPHLSSGQNAIVAICPFWGYNQEDGLVISQASVDRGLFRSCHLWSFDFDMEAKSDQPALKPPCSTESNLPSMPWKLDDDGLPFIGENFLPFDVLARKRGLQENTTTLRLSAVEKGRVDQVIVAADDEENPIARIRLREIRVPVDGDKFSSRHGQKGVIGFLCSQEDMFFSREGIIPDIIINPHAFPSRQSIGQLAEGIVAKIAAVSGRKVDASAFNKVEIQTMLDELKRFVFCQQAFLTL</sequence>
<dbReference type="CDD" id="cd00653">
    <property type="entry name" value="RNA_pol_B_RPB2"/>
    <property type="match status" value="1"/>
</dbReference>
<dbReference type="EMBL" id="JABFUD020000008">
    <property type="protein sequence ID" value="KAI5076657.1"/>
    <property type="molecule type" value="Genomic_DNA"/>
</dbReference>